<dbReference type="Proteomes" id="UP000593564">
    <property type="component" value="Unassembled WGS sequence"/>
</dbReference>
<evidence type="ECO:0000256" key="3">
    <source>
        <dbReference type="ARBA" id="ARBA00022729"/>
    </source>
</evidence>
<dbReference type="PANTHER" id="PTHR13683:SF750">
    <property type="entry name" value="ASPARTYL PROTEASE AED1"/>
    <property type="match status" value="1"/>
</dbReference>
<dbReference type="EMBL" id="JACBKZ010000013">
    <property type="protein sequence ID" value="KAF5935231.1"/>
    <property type="molecule type" value="Genomic_DNA"/>
</dbReference>
<evidence type="ECO:0000256" key="1">
    <source>
        <dbReference type="ARBA" id="ARBA00007447"/>
    </source>
</evidence>
<comment type="similarity">
    <text evidence="1">Belongs to the peptidase A1 family.</text>
</comment>
<gene>
    <name evidence="8" type="ORF">HYC85_026360</name>
</gene>
<keyword evidence="3" id="KW-0732">Signal</keyword>
<dbReference type="PROSITE" id="PS51767">
    <property type="entry name" value="PEPTIDASE_A1"/>
    <property type="match status" value="2"/>
</dbReference>
<dbReference type="InterPro" id="IPR001969">
    <property type="entry name" value="Aspartic_peptidase_AS"/>
</dbReference>
<dbReference type="Pfam" id="PF14543">
    <property type="entry name" value="TAXi_N"/>
    <property type="match status" value="2"/>
</dbReference>
<keyword evidence="6" id="KW-1015">Disulfide bond</keyword>
<proteinExistence type="inferred from homology"/>
<evidence type="ECO:0000256" key="2">
    <source>
        <dbReference type="ARBA" id="ARBA00022670"/>
    </source>
</evidence>
<dbReference type="InterPro" id="IPR001461">
    <property type="entry name" value="Aspartic_peptidase_A1"/>
</dbReference>
<keyword evidence="9" id="KW-1185">Reference proteome</keyword>
<keyword evidence="5" id="KW-0378">Hydrolase</keyword>
<comment type="caution">
    <text evidence="8">The sequence shown here is derived from an EMBL/GenBank/DDBJ whole genome shotgun (WGS) entry which is preliminary data.</text>
</comment>
<evidence type="ECO:0000313" key="9">
    <source>
        <dbReference type="Proteomes" id="UP000593564"/>
    </source>
</evidence>
<evidence type="ECO:0000256" key="5">
    <source>
        <dbReference type="ARBA" id="ARBA00022801"/>
    </source>
</evidence>
<protein>
    <recommendedName>
        <fullName evidence="7">Peptidase A1 domain-containing protein</fullName>
    </recommendedName>
</protein>
<dbReference type="SUPFAM" id="SSF50630">
    <property type="entry name" value="Acid proteases"/>
    <property type="match status" value="2"/>
</dbReference>
<dbReference type="InterPro" id="IPR033121">
    <property type="entry name" value="PEPTIDASE_A1"/>
</dbReference>
<keyword evidence="4" id="KW-0064">Aspartyl protease</keyword>
<keyword evidence="2" id="KW-0645">Protease</keyword>
<accession>A0A7J7G5J4</accession>
<dbReference type="FunFam" id="2.40.70.10:FF:000021">
    <property type="entry name" value="Aspartyl protease AED1"/>
    <property type="match status" value="2"/>
</dbReference>
<dbReference type="Gene3D" id="2.40.70.10">
    <property type="entry name" value="Acid Proteases"/>
    <property type="match status" value="4"/>
</dbReference>
<feature type="domain" description="Peptidase A1" evidence="7">
    <location>
        <begin position="486"/>
        <end position="808"/>
    </location>
</feature>
<organism evidence="8 9">
    <name type="scientific">Camellia sinensis</name>
    <name type="common">Tea plant</name>
    <name type="synonym">Thea sinensis</name>
    <dbReference type="NCBI Taxonomy" id="4442"/>
    <lineage>
        <taxon>Eukaryota</taxon>
        <taxon>Viridiplantae</taxon>
        <taxon>Streptophyta</taxon>
        <taxon>Embryophyta</taxon>
        <taxon>Tracheophyta</taxon>
        <taxon>Spermatophyta</taxon>
        <taxon>Magnoliopsida</taxon>
        <taxon>eudicotyledons</taxon>
        <taxon>Gunneridae</taxon>
        <taxon>Pentapetalae</taxon>
        <taxon>asterids</taxon>
        <taxon>Ericales</taxon>
        <taxon>Theaceae</taxon>
        <taxon>Camellia</taxon>
    </lineage>
</organism>
<evidence type="ECO:0000259" key="7">
    <source>
        <dbReference type="PROSITE" id="PS51767"/>
    </source>
</evidence>
<dbReference type="PANTHER" id="PTHR13683">
    <property type="entry name" value="ASPARTYL PROTEASES"/>
    <property type="match status" value="1"/>
</dbReference>
<dbReference type="AlphaFoldDB" id="A0A7J7G5J4"/>
<evidence type="ECO:0000256" key="4">
    <source>
        <dbReference type="ARBA" id="ARBA00022750"/>
    </source>
</evidence>
<feature type="domain" description="Peptidase A1" evidence="7">
    <location>
        <begin position="86"/>
        <end position="412"/>
    </location>
</feature>
<dbReference type="GO" id="GO:0006508">
    <property type="term" value="P:proteolysis"/>
    <property type="evidence" value="ECO:0007669"/>
    <property type="project" value="UniProtKB-KW"/>
</dbReference>
<sequence length="814" mass="88879">MEQEELISPTMRFLSSSTLGSKKLQVTYRYGPCSPIGHGRKVPNSTEVFSQDKIRVDSINRKTSNLYHNQDSKLTVPVDSTGFSMYVVTVGFGTPKRDYTLIFDTGSDTTWMQCQPCPEPNCYKQDEQMFDPSQSTSYHNGSCKSSYSNAYDQVYRDGTHSKGFLGCDTLTLDSDVITNFEFGCGQENSKGFGAAAGMLGLGRGERSLISQTASKFGQSFSYCLPTPQNPNSGYLLFGKHAKSSSFSLKFTPLLQNPADNLSLYFVELVDITVGTKRLNVSPLLFSSPGTVVDSGTAITQLPQPVYLALRSAFRESMSKYKYPLAPSPVKMLDTCYDLSQYQKVTYPNIFFHFGGGTDVSLDQSGIMSIHKSSFCLAFAAKEKTSDYTIIGSTQQQALNVFYDLKGGKIGFGTTGSTLGSKKLQVTYRYGPCSPIGHGRKVPNLAKIFSQDKSRVDSINGKTSNLYHTQDSRLMVPVHNSTGSSTYVVTVGFGTPKHNYTLIFDTGSDTTWMQCKPCPKPNCYKQDEQMFDPSQSTSYHNGSCKSNHGSTYDAKYGDGSYSKGFLGCDTVTLDTDVISNFVFGCGRENSDGFGAAAGILGLGRGELSLISQTASKFGKSFGYCLPTPQNPNSGYLLFGKHAKSSSSSLKFTPLQNPAKYPSFYFVKLVDITVGTKRLNMSPLLSSSPGTVVDSGTIITRLPQPVYVALRSAFQKSMSKYPLAPRVEILDTCYDLSQYQKVTYPNILFHFEGGTDVSLDQSGIMSGNKSSFCLAFAAKDMTSDFTIIGSTQQQALNVFYDLKGGKIGFGTKGCHN</sequence>
<dbReference type="Pfam" id="PF14541">
    <property type="entry name" value="TAXi_C"/>
    <property type="match status" value="2"/>
</dbReference>
<dbReference type="PROSITE" id="PS00141">
    <property type="entry name" value="ASP_PROTEASE"/>
    <property type="match status" value="2"/>
</dbReference>
<dbReference type="InterPro" id="IPR032861">
    <property type="entry name" value="TAXi_N"/>
</dbReference>
<evidence type="ECO:0000313" key="8">
    <source>
        <dbReference type="EMBL" id="KAF5935231.1"/>
    </source>
</evidence>
<dbReference type="GO" id="GO:0004190">
    <property type="term" value="F:aspartic-type endopeptidase activity"/>
    <property type="evidence" value="ECO:0007669"/>
    <property type="project" value="UniProtKB-KW"/>
</dbReference>
<evidence type="ECO:0000256" key="6">
    <source>
        <dbReference type="ARBA" id="ARBA00023157"/>
    </source>
</evidence>
<reference evidence="8 9" key="2">
    <citation type="submission" date="2020-07" db="EMBL/GenBank/DDBJ databases">
        <title>Genome assembly of wild tea tree DASZ reveals pedigree and selection history of tea varieties.</title>
        <authorList>
            <person name="Zhang W."/>
        </authorList>
    </citation>
    <scope>NUCLEOTIDE SEQUENCE [LARGE SCALE GENOMIC DNA]</scope>
    <source>
        <strain evidence="9">cv. G240</strain>
        <tissue evidence="8">Leaf</tissue>
    </source>
</reference>
<name>A0A7J7G5J4_CAMSI</name>
<reference evidence="9" key="1">
    <citation type="journal article" date="2020" name="Nat. Commun.">
        <title>Genome assembly of wild tea tree DASZ reveals pedigree and selection history of tea varieties.</title>
        <authorList>
            <person name="Zhang W."/>
            <person name="Zhang Y."/>
            <person name="Qiu H."/>
            <person name="Guo Y."/>
            <person name="Wan H."/>
            <person name="Zhang X."/>
            <person name="Scossa F."/>
            <person name="Alseekh S."/>
            <person name="Zhang Q."/>
            <person name="Wang P."/>
            <person name="Xu L."/>
            <person name="Schmidt M.H."/>
            <person name="Jia X."/>
            <person name="Li D."/>
            <person name="Zhu A."/>
            <person name="Guo F."/>
            <person name="Chen W."/>
            <person name="Ni D."/>
            <person name="Usadel B."/>
            <person name="Fernie A.R."/>
            <person name="Wen W."/>
        </authorList>
    </citation>
    <scope>NUCLEOTIDE SEQUENCE [LARGE SCALE GENOMIC DNA]</scope>
    <source>
        <strain evidence="9">cv. G240</strain>
    </source>
</reference>
<dbReference type="InterPro" id="IPR021109">
    <property type="entry name" value="Peptidase_aspartic_dom_sf"/>
</dbReference>
<dbReference type="FunFam" id="2.40.70.10:FF:000013">
    <property type="entry name" value="Aspartyl protease AED1"/>
    <property type="match status" value="2"/>
</dbReference>
<dbReference type="InterPro" id="IPR032799">
    <property type="entry name" value="TAXi_C"/>
</dbReference>